<reference evidence="6 7" key="1">
    <citation type="journal article" date="2023" name="Elife">
        <title>Identification of key yeast species and microbe-microbe interactions impacting larval growth of Drosophila in the wild.</title>
        <authorList>
            <person name="Mure A."/>
            <person name="Sugiura Y."/>
            <person name="Maeda R."/>
            <person name="Honda K."/>
            <person name="Sakurai N."/>
            <person name="Takahashi Y."/>
            <person name="Watada M."/>
            <person name="Katoh T."/>
            <person name="Gotoh A."/>
            <person name="Gotoh Y."/>
            <person name="Taniguchi I."/>
            <person name="Nakamura K."/>
            <person name="Hayashi T."/>
            <person name="Katayama T."/>
            <person name="Uemura T."/>
            <person name="Hattori Y."/>
        </authorList>
    </citation>
    <scope>NUCLEOTIDE SEQUENCE [LARGE SCALE GENOMIC DNA]</scope>
    <source>
        <strain evidence="6 7">SC-9</strain>
    </source>
</reference>
<evidence type="ECO:0000313" key="6">
    <source>
        <dbReference type="EMBL" id="GMM33179.1"/>
    </source>
</evidence>
<keyword evidence="3 4" id="KW-0687">Ribonucleoprotein</keyword>
<feature type="region of interest" description="Disordered" evidence="5">
    <location>
        <begin position="18"/>
        <end position="39"/>
    </location>
</feature>
<sequence length="70" mass="7916">MKTIINECIKGKVHGSLARAGKVKSQTPKQEKQEKAKVPKGRAYKRLLYTRRFVNVTLTNGKRKMNSNSA</sequence>
<evidence type="ECO:0000256" key="5">
    <source>
        <dbReference type="SAM" id="MobiDB-lite"/>
    </source>
</evidence>
<dbReference type="RefSeq" id="XP_064850179.1">
    <property type="nucleotide sequence ID" value="XM_064994107.1"/>
</dbReference>
<dbReference type="EMBL" id="BTFZ01000001">
    <property type="protein sequence ID" value="GMM33179.1"/>
    <property type="molecule type" value="Genomic_DNA"/>
</dbReference>
<name>A0AAV5QFR1_9ASCO</name>
<protein>
    <recommendedName>
        <fullName evidence="4">40S ribosomal protein S30</fullName>
    </recommendedName>
</protein>
<dbReference type="AlphaFoldDB" id="A0AAV5QFR1"/>
<organism evidence="6 7">
    <name type="scientific">Saccharomycopsis crataegensis</name>
    <dbReference type="NCBI Taxonomy" id="43959"/>
    <lineage>
        <taxon>Eukaryota</taxon>
        <taxon>Fungi</taxon>
        <taxon>Dikarya</taxon>
        <taxon>Ascomycota</taxon>
        <taxon>Saccharomycotina</taxon>
        <taxon>Saccharomycetes</taxon>
        <taxon>Saccharomycopsidaceae</taxon>
        <taxon>Saccharomycopsis</taxon>
    </lineage>
</organism>
<dbReference type="InterPro" id="IPR006846">
    <property type="entry name" value="Ribosomal_eS30"/>
</dbReference>
<keyword evidence="7" id="KW-1185">Reference proteome</keyword>
<evidence type="ECO:0000256" key="2">
    <source>
        <dbReference type="ARBA" id="ARBA00022980"/>
    </source>
</evidence>
<keyword evidence="2 4" id="KW-0689">Ribosomal protein</keyword>
<dbReference type="GO" id="GO:0006412">
    <property type="term" value="P:translation"/>
    <property type="evidence" value="ECO:0007669"/>
    <property type="project" value="InterPro"/>
</dbReference>
<dbReference type="GO" id="GO:0022627">
    <property type="term" value="C:cytosolic small ribosomal subunit"/>
    <property type="evidence" value="ECO:0007669"/>
    <property type="project" value="TreeGrafter"/>
</dbReference>
<gene>
    <name evidence="6" type="ORF">DASC09_005040</name>
</gene>
<proteinExistence type="inferred from homology"/>
<dbReference type="GeneID" id="90071158"/>
<dbReference type="GO" id="GO:0003735">
    <property type="term" value="F:structural constituent of ribosome"/>
    <property type="evidence" value="ECO:0007669"/>
    <property type="project" value="UniProtKB-UniRule"/>
</dbReference>
<evidence type="ECO:0000313" key="7">
    <source>
        <dbReference type="Proteomes" id="UP001360560"/>
    </source>
</evidence>
<dbReference type="Pfam" id="PF04758">
    <property type="entry name" value="Ribosomal_S30"/>
    <property type="match status" value="1"/>
</dbReference>
<dbReference type="PANTHER" id="PTHR12650">
    <property type="entry name" value="40S RIBOSOMAL PROTEIN S30/UBIQUITIN-LIKE PROTEIN FUBI"/>
    <property type="match status" value="1"/>
</dbReference>
<comment type="similarity">
    <text evidence="1 4">Belongs to the eukaryotic ribosomal protein eS30 family.</text>
</comment>
<dbReference type="PANTHER" id="PTHR12650:SF15">
    <property type="entry name" value="RIBOSOMAL PROTEIN S30, ISOFORM A"/>
    <property type="match status" value="1"/>
</dbReference>
<dbReference type="Proteomes" id="UP001360560">
    <property type="component" value="Unassembled WGS sequence"/>
</dbReference>
<evidence type="ECO:0000256" key="1">
    <source>
        <dbReference type="ARBA" id="ARBA00008450"/>
    </source>
</evidence>
<comment type="caution">
    <text evidence="6">The sequence shown here is derived from an EMBL/GenBank/DDBJ whole genome shotgun (WGS) entry which is preliminary data.</text>
</comment>
<evidence type="ECO:0000256" key="4">
    <source>
        <dbReference type="RuleBase" id="RU364011"/>
    </source>
</evidence>
<evidence type="ECO:0000256" key="3">
    <source>
        <dbReference type="ARBA" id="ARBA00023274"/>
    </source>
</evidence>
<accession>A0AAV5QFR1</accession>